<sequence>MNRRTIGRIGLLLFVIGALAGCALDAESTPRVIAEDPERASSDGSDDEDRTSGIGRVYLQRSDASGTSVLVAVQRDLTLDPNEALRVLFDGPTGDEQRSGLRSAIPRDTELLSTRFIASGTVEIDVTSSIFDATGDDLVGAVAQIVLTLTDLEGIDRVSLTVDGDSTEWPRGDGTLTLRALTEYDFPGRAVSSQPDYPAIVETVD</sequence>
<feature type="domain" description="GerMN" evidence="2">
    <location>
        <begin position="81"/>
        <end position="171"/>
    </location>
</feature>
<reference evidence="3" key="1">
    <citation type="submission" date="2020-05" db="EMBL/GenBank/DDBJ databases">
        <authorList>
            <person name="Chiriac C."/>
            <person name="Salcher M."/>
            <person name="Ghai R."/>
            <person name="Kavagutti S V."/>
        </authorList>
    </citation>
    <scope>NUCLEOTIDE SEQUENCE</scope>
</reference>
<dbReference type="PROSITE" id="PS51257">
    <property type="entry name" value="PROKAR_LIPOPROTEIN"/>
    <property type="match status" value="1"/>
</dbReference>
<name>A0A6J6F9H3_9ZZZZ</name>
<dbReference type="EMBL" id="CAEZTS010000107">
    <property type="protein sequence ID" value="CAB4583793.1"/>
    <property type="molecule type" value="Genomic_DNA"/>
</dbReference>
<evidence type="ECO:0000256" key="1">
    <source>
        <dbReference type="SAM" id="MobiDB-lite"/>
    </source>
</evidence>
<accession>A0A6J6F9H3</accession>
<feature type="region of interest" description="Disordered" evidence="1">
    <location>
        <begin position="33"/>
        <end position="52"/>
    </location>
</feature>
<dbReference type="InterPro" id="IPR019606">
    <property type="entry name" value="GerMN"/>
</dbReference>
<organism evidence="3">
    <name type="scientific">freshwater metagenome</name>
    <dbReference type="NCBI Taxonomy" id="449393"/>
    <lineage>
        <taxon>unclassified sequences</taxon>
        <taxon>metagenomes</taxon>
        <taxon>ecological metagenomes</taxon>
    </lineage>
</organism>
<protein>
    <submittedName>
        <fullName evidence="3">Unannotated protein</fullName>
    </submittedName>
</protein>
<dbReference type="SMART" id="SM00909">
    <property type="entry name" value="Germane"/>
    <property type="match status" value="1"/>
</dbReference>
<dbReference type="Pfam" id="PF10646">
    <property type="entry name" value="Germane"/>
    <property type="match status" value="1"/>
</dbReference>
<gene>
    <name evidence="3" type="ORF">UFOPK1722_01213</name>
</gene>
<evidence type="ECO:0000313" key="3">
    <source>
        <dbReference type="EMBL" id="CAB4583793.1"/>
    </source>
</evidence>
<evidence type="ECO:0000259" key="2">
    <source>
        <dbReference type="SMART" id="SM00909"/>
    </source>
</evidence>
<proteinExistence type="predicted"/>
<dbReference type="AlphaFoldDB" id="A0A6J6F9H3"/>